<feature type="region of interest" description="Disordered" evidence="1">
    <location>
        <begin position="259"/>
        <end position="279"/>
    </location>
</feature>
<dbReference type="Proteomes" id="UP000298493">
    <property type="component" value="Unassembled WGS sequence"/>
</dbReference>
<name>A0A4Z1P5B1_9PEZI</name>
<feature type="compositionally biased region" description="Polar residues" evidence="1">
    <location>
        <begin position="76"/>
        <end position="99"/>
    </location>
</feature>
<comment type="caution">
    <text evidence="2">The sequence shown here is derived from an EMBL/GenBank/DDBJ whole genome shotgun (WGS) entry which is preliminary data.</text>
</comment>
<organism evidence="2 3">
    <name type="scientific">Venturia nashicola</name>
    <dbReference type="NCBI Taxonomy" id="86259"/>
    <lineage>
        <taxon>Eukaryota</taxon>
        <taxon>Fungi</taxon>
        <taxon>Dikarya</taxon>
        <taxon>Ascomycota</taxon>
        <taxon>Pezizomycotina</taxon>
        <taxon>Dothideomycetes</taxon>
        <taxon>Pleosporomycetidae</taxon>
        <taxon>Venturiales</taxon>
        <taxon>Venturiaceae</taxon>
        <taxon>Venturia</taxon>
    </lineage>
</organism>
<feature type="compositionally biased region" description="Basic and acidic residues" evidence="1">
    <location>
        <begin position="100"/>
        <end position="110"/>
    </location>
</feature>
<accession>A0A4Z1P5B1</accession>
<evidence type="ECO:0000256" key="1">
    <source>
        <dbReference type="SAM" id="MobiDB-lite"/>
    </source>
</evidence>
<dbReference type="STRING" id="86259.A0A4Z1P5B1"/>
<dbReference type="EMBL" id="SNSC02000020">
    <property type="protein sequence ID" value="TID15482.1"/>
    <property type="molecule type" value="Genomic_DNA"/>
</dbReference>
<keyword evidence="3" id="KW-1185">Reference proteome</keyword>
<dbReference type="Pfam" id="PF17242">
    <property type="entry name" value="DUF5315"/>
    <property type="match status" value="1"/>
</dbReference>
<evidence type="ECO:0000313" key="3">
    <source>
        <dbReference type="Proteomes" id="UP000298493"/>
    </source>
</evidence>
<dbReference type="OrthoDB" id="4158841at2759"/>
<evidence type="ECO:0000313" key="2">
    <source>
        <dbReference type="EMBL" id="TID15482.1"/>
    </source>
</evidence>
<dbReference type="AlphaFoldDB" id="A0A4Z1P5B1"/>
<feature type="compositionally biased region" description="Low complexity" evidence="1">
    <location>
        <begin position="268"/>
        <end position="279"/>
    </location>
</feature>
<feature type="region of interest" description="Disordered" evidence="1">
    <location>
        <begin position="161"/>
        <end position="224"/>
    </location>
</feature>
<gene>
    <name evidence="2" type="ORF">E6O75_ATG07810</name>
</gene>
<protein>
    <submittedName>
        <fullName evidence="2">Uncharacterized protein</fullName>
    </submittedName>
</protein>
<feature type="compositionally biased region" description="Basic and acidic residues" evidence="1">
    <location>
        <begin position="186"/>
        <end position="202"/>
    </location>
</feature>
<reference evidence="2 3" key="1">
    <citation type="submission" date="2019-04" db="EMBL/GenBank/DDBJ databases">
        <title>High contiguity whole genome sequence and gene annotation resource for two Venturia nashicola isolates.</title>
        <authorList>
            <person name="Prokchorchik M."/>
            <person name="Won K."/>
            <person name="Lee Y."/>
            <person name="Choi E.D."/>
            <person name="Segonzac C."/>
            <person name="Sohn K.H."/>
        </authorList>
    </citation>
    <scope>NUCLEOTIDE SEQUENCE [LARGE SCALE GENOMIC DNA]</scope>
    <source>
        <strain evidence="2 3">PRI2</strain>
    </source>
</reference>
<proteinExistence type="predicted"/>
<sequence>MSAPGKAPADGPKIQPTDNVKPQRLPAPTLFVGPPSRNASNISINAPPKDPANPARIPLSRQLSLLGVDRQKSEQQDASTSFSNGLSANPFNRQQQQSSKIDHQNNERVENAIAEMQNTLEDVELSAASGTHVFGPDHSKALEELRTAQIALAQAWAKSEAEEESQNASNAKEAQVKPLNTADLLAADRAEFAAEGRARSGTDKSGGSGKTQLEEETENDIALARKRREANDKYFQRVNKGVVEVVQKLEEVAKAMKGVERESKEIWGDTGSTTSGSIS</sequence>
<feature type="region of interest" description="Disordered" evidence="1">
    <location>
        <begin position="1"/>
        <end position="116"/>
    </location>
</feature>